<reference evidence="1" key="1">
    <citation type="submission" date="2014-05" db="EMBL/GenBank/DDBJ databases">
        <authorList>
            <person name="Chronopoulou M."/>
        </authorList>
    </citation>
    <scope>NUCLEOTIDE SEQUENCE</scope>
    <source>
        <tissue evidence="1">Whole organism</tissue>
    </source>
</reference>
<organism evidence="1">
    <name type="scientific">Lepeophtheirus salmonis</name>
    <name type="common">Salmon louse</name>
    <name type="synonym">Caligus salmonis</name>
    <dbReference type="NCBI Taxonomy" id="72036"/>
    <lineage>
        <taxon>Eukaryota</taxon>
        <taxon>Metazoa</taxon>
        <taxon>Ecdysozoa</taxon>
        <taxon>Arthropoda</taxon>
        <taxon>Crustacea</taxon>
        <taxon>Multicrustacea</taxon>
        <taxon>Hexanauplia</taxon>
        <taxon>Copepoda</taxon>
        <taxon>Siphonostomatoida</taxon>
        <taxon>Caligidae</taxon>
        <taxon>Lepeophtheirus</taxon>
    </lineage>
</organism>
<protein>
    <submittedName>
        <fullName evidence="1">Uncharacterized protein</fullName>
    </submittedName>
</protein>
<feature type="non-terminal residue" evidence="1">
    <location>
        <position position="1"/>
    </location>
</feature>
<dbReference type="AlphaFoldDB" id="A0A0K2V1P8"/>
<accession>A0A0K2V1P8</accession>
<proteinExistence type="predicted"/>
<name>A0A0K2V1P8_LEPSM</name>
<dbReference type="EMBL" id="HACA01026889">
    <property type="protein sequence ID" value="CDW44250.1"/>
    <property type="molecule type" value="Transcribed_RNA"/>
</dbReference>
<sequence>ADAAAPDPAAPCYSVQSTYYYKFLCLHHHGSSSLEQREDYNNNKNTVIGSTSRIPYYVYFYVSTHELLF</sequence>
<evidence type="ECO:0000313" key="1">
    <source>
        <dbReference type="EMBL" id="CDW44250.1"/>
    </source>
</evidence>